<sequence length="86" mass="9920">MKSITIHKLDPDLAEQLEKRARRDGTSLNRTVKSILRTSLGLDRKTIEDHRSDFIDLFGSWSKEEASAFDERTSNARTVTPSDWDR</sequence>
<evidence type="ECO:0000313" key="3">
    <source>
        <dbReference type="Proteomes" id="UP000622317"/>
    </source>
</evidence>
<evidence type="ECO:0000259" key="1">
    <source>
        <dbReference type="Pfam" id="PF22513"/>
    </source>
</evidence>
<feature type="domain" description="Antitoxin FitA-like ribbon-helix-helix" evidence="1">
    <location>
        <begin position="3"/>
        <end position="39"/>
    </location>
</feature>
<dbReference type="GO" id="GO:0006355">
    <property type="term" value="P:regulation of DNA-templated transcription"/>
    <property type="evidence" value="ECO:0007669"/>
    <property type="project" value="InterPro"/>
</dbReference>
<dbReference type="AlphaFoldDB" id="A0A927IGR4"/>
<dbReference type="Pfam" id="PF22513">
    <property type="entry name" value="FitA-like_RHH"/>
    <property type="match status" value="1"/>
</dbReference>
<dbReference type="InterPro" id="IPR053853">
    <property type="entry name" value="FitA-like_RHH"/>
</dbReference>
<keyword evidence="3" id="KW-1185">Reference proteome</keyword>
<protein>
    <recommendedName>
        <fullName evidence="1">Antitoxin FitA-like ribbon-helix-helix domain-containing protein</fullName>
    </recommendedName>
</protein>
<dbReference type="Proteomes" id="UP000622317">
    <property type="component" value="Unassembled WGS sequence"/>
</dbReference>
<dbReference type="SUPFAM" id="SSF47598">
    <property type="entry name" value="Ribbon-helix-helix"/>
    <property type="match status" value="1"/>
</dbReference>
<comment type="caution">
    <text evidence="2">The sequence shown here is derived from an EMBL/GenBank/DDBJ whole genome shotgun (WGS) entry which is preliminary data.</text>
</comment>
<dbReference type="InterPro" id="IPR010985">
    <property type="entry name" value="Ribbon_hlx_hlx"/>
</dbReference>
<organism evidence="2 3">
    <name type="scientific">Pelagicoccus enzymogenes</name>
    <dbReference type="NCBI Taxonomy" id="2773457"/>
    <lineage>
        <taxon>Bacteria</taxon>
        <taxon>Pseudomonadati</taxon>
        <taxon>Verrucomicrobiota</taxon>
        <taxon>Opitutia</taxon>
        <taxon>Puniceicoccales</taxon>
        <taxon>Pelagicoccaceae</taxon>
        <taxon>Pelagicoccus</taxon>
    </lineage>
</organism>
<dbReference type="RefSeq" id="WP_191618567.1">
    <property type="nucleotide sequence ID" value="NZ_JACYFG010000042.1"/>
</dbReference>
<gene>
    <name evidence="2" type="ORF">IEN85_18345</name>
</gene>
<name>A0A927IGR4_9BACT</name>
<accession>A0A927IGR4</accession>
<reference evidence="2" key="1">
    <citation type="submission" date="2020-09" db="EMBL/GenBank/DDBJ databases">
        <title>Pelagicoccus enzymogenes sp. nov. with an EPS production, isolated from marine sediment.</title>
        <authorList>
            <person name="Feng X."/>
        </authorList>
    </citation>
    <scope>NUCLEOTIDE SEQUENCE</scope>
    <source>
        <strain evidence="2">NFK12</strain>
    </source>
</reference>
<dbReference type="EMBL" id="JACYFG010000042">
    <property type="protein sequence ID" value="MBD5781467.1"/>
    <property type="molecule type" value="Genomic_DNA"/>
</dbReference>
<proteinExistence type="predicted"/>
<evidence type="ECO:0000313" key="2">
    <source>
        <dbReference type="EMBL" id="MBD5781467.1"/>
    </source>
</evidence>